<dbReference type="Pfam" id="PF00069">
    <property type="entry name" value="Pkinase"/>
    <property type="match status" value="1"/>
</dbReference>
<evidence type="ECO:0000256" key="7">
    <source>
        <dbReference type="ARBA" id="ARBA00022679"/>
    </source>
</evidence>
<dbReference type="PANTHER" id="PTHR48053">
    <property type="entry name" value="LEUCINE RICH REPEAT FAMILY PROTEIN, EXPRESSED"/>
    <property type="match status" value="1"/>
</dbReference>
<dbReference type="Gene3D" id="1.10.510.10">
    <property type="entry name" value="Transferase(Phosphotransferase) domain 1"/>
    <property type="match status" value="1"/>
</dbReference>
<dbReference type="GO" id="GO:0005524">
    <property type="term" value="F:ATP binding"/>
    <property type="evidence" value="ECO:0007669"/>
    <property type="project" value="UniProtKB-KW"/>
</dbReference>
<dbReference type="InterPro" id="IPR000719">
    <property type="entry name" value="Prot_kinase_dom"/>
</dbReference>
<keyword evidence="22" id="KW-1185">Reference proteome</keyword>
<proteinExistence type="predicted"/>
<dbReference type="Gene3D" id="3.30.200.20">
    <property type="entry name" value="Phosphorylase Kinase, domain 1"/>
    <property type="match status" value="1"/>
</dbReference>
<dbReference type="PROSITE" id="PS50011">
    <property type="entry name" value="PROTEIN_KINASE_DOM"/>
    <property type="match status" value="1"/>
</dbReference>
<dbReference type="FunFam" id="3.80.10.10:FF:000041">
    <property type="entry name" value="LRR receptor-like serine/threonine-protein kinase ERECTA"/>
    <property type="match status" value="1"/>
</dbReference>
<dbReference type="Gene3D" id="3.80.10.10">
    <property type="entry name" value="Ribonuclease Inhibitor"/>
    <property type="match status" value="2"/>
</dbReference>
<keyword evidence="8" id="KW-0812">Transmembrane</keyword>
<evidence type="ECO:0000256" key="18">
    <source>
        <dbReference type="ARBA" id="ARBA00047899"/>
    </source>
</evidence>
<dbReference type="HOGENOM" id="CLU_000288_22_0_1"/>
<evidence type="ECO:0000256" key="4">
    <source>
        <dbReference type="ARBA" id="ARBA00022527"/>
    </source>
</evidence>
<keyword evidence="3" id="KW-1003">Cell membrane</keyword>
<dbReference type="InterPro" id="IPR051716">
    <property type="entry name" value="Plant_RL_S/T_kinase"/>
</dbReference>
<evidence type="ECO:0000256" key="17">
    <source>
        <dbReference type="ARBA" id="ARBA00023180"/>
    </source>
</evidence>
<dbReference type="SMART" id="SM00220">
    <property type="entry name" value="S_TKc"/>
    <property type="match status" value="1"/>
</dbReference>
<comment type="catalytic activity">
    <reaction evidence="18">
        <text>L-threonyl-[protein] + ATP = O-phospho-L-threonyl-[protein] + ADP + H(+)</text>
        <dbReference type="Rhea" id="RHEA:46608"/>
        <dbReference type="Rhea" id="RHEA-COMP:11060"/>
        <dbReference type="Rhea" id="RHEA-COMP:11605"/>
        <dbReference type="ChEBI" id="CHEBI:15378"/>
        <dbReference type="ChEBI" id="CHEBI:30013"/>
        <dbReference type="ChEBI" id="CHEBI:30616"/>
        <dbReference type="ChEBI" id="CHEBI:61977"/>
        <dbReference type="ChEBI" id="CHEBI:456216"/>
        <dbReference type="EC" id="2.7.11.1"/>
    </reaction>
</comment>
<evidence type="ECO:0000256" key="10">
    <source>
        <dbReference type="ARBA" id="ARBA00022737"/>
    </source>
</evidence>
<dbReference type="SMART" id="SM00369">
    <property type="entry name" value="LRR_TYP"/>
    <property type="match status" value="3"/>
</dbReference>
<comment type="subcellular location">
    <subcellularLocation>
        <location evidence="1">Cell membrane</location>
        <topology evidence="1">Single-pass membrane protein</topology>
    </subcellularLocation>
</comment>
<evidence type="ECO:0000256" key="3">
    <source>
        <dbReference type="ARBA" id="ARBA00022475"/>
    </source>
</evidence>
<dbReference type="InterPro" id="IPR008271">
    <property type="entry name" value="Ser/Thr_kinase_AS"/>
</dbReference>
<organism evidence="22">
    <name type="scientific">Selaginella moellendorffii</name>
    <name type="common">Spikemoss</name>
    <dbReference type="NCBI Taxonomy" id="88036"/>
    <lineage>
        <taxon>Eukaryota</taxon>
        <taxon>Viridiplantae</taxon>
        <taxon>Streptophyta</taxon>
        <taxon>Embryophyta</taxon>
        <taxon>Tracheophyta</taxon>
        <taxon>Lycopodiopsida</taxon>
        <taxon>Selaginellales</taxon>
        <taxon>Selaginellaceae</taxon>
        <taxon>Selaginella</taxon>
    </lineage>
</organism>
<dbReference type="GO" id="GO:0005886">
    <property type="term" value="C:plasma membrane"/>
    <property type="evidence" value="ECO:0007669"/>
    <property type="project" value="UniProtKB-SubCell"/>
</dbReference>
<dbReference type="CDD" id="cd14066">
    <property type="entry name" value="STKc_IRAK"/>
    <property type="match status" value="1"/>
</dbReference>
<dbReference type="InParanoid" id="D8S7D1"/>
<keyword evidence="15" id="KW-0472">Membrane</keyword>
<dbReference type="KEGG" id="smo:SELMODRAFT_30648"/>
<keyword evidence="4" id="KW-0723">Serine/threonine-protein kinase</keyword>
<evidence type="ECO:0000256" key="12">
    <source>
        <dbReference type="ARBA" id="ARBA00022777"/>
    </source>
</evidence>
<dbReference type="OMA" id="CTTECIY"/>
<keyword evidence="11" id="KW-0547">Nucleotide-binding</keyword>
<evidence type="ECO:0000256" key="11">
    <source>
        <dbReference type="ARBA" id="ARBA00022741"/>
    </source>
</evidence>
<dbReference type="AlphaFoldDB" id="D8S7D1"/>
<evidence type="ECO:0000256" key="19">
    <source>
        <dbReference type="ARBA" id="ARBA00048679"/>
    </source>
</evidence>
<dbReference type="SUPFAM" id="SSF52047">
    <property type="entry name" value="RNI-like"/>
    <property type="match status" value="1"/>
</dbReference>
<evidence type="ECO:0000256" key="5">
    <source>
        <dbReference type="ARBA" id="ARBA00022553"/>
    </source>
</evidence>
<reference evidence="21 22" key="1">
    <citation type="journal article" date="2011" name="Science">
        <title>The Selaginella genome identifies genetic changes associated with the evolution of vascular plants.</title>
        <authorList>
            <person name="Banks J.A."/>
            <person name="Nishiyama T."/>
            <person name="Hasebe M."/>
            <person name="Bowman J.L."/>
            <person name="Gribskov M."/>
            <person name="dePamphilis C."/>
            <person name="Albert V.A."/>
            <person name="Aono N."/>
            <person name="Aoyama T."/>
            <person name="Ambrose B.A."/>
            <person name="Ashton N.W."/>
            <person name="Axtell M.J."/>
            <person name="Barker E."/>
            <person name="Barker M.S."/>
            <person name="Bennetzen J.L."/>
            <person name="Bonawitz N.D."/>
            <person name="Chapple C."/>
            <person name="Cheng C."/>
            <person name="Correa L.G."/>
            <person name="Dacre M."/>
            <person name="DeBarry J."/>
            <person name="Dreyer I."/>
            <person name="Elias M."/>
            <person name="Engstrom E.M."/>
            <person name="Estelle M."/>
            <person name="Feng L."/>
            <person name="Finet C."/>
            <person name="Floyd S.K."/>
            <person name="Frommer W.B."/>
            <person name="Fujita T."/>
            <person name="Gramzow L."/>
            <person name="Gutensohn M."/>
            <person name="Harholt J."/>
            <person name="Hattori M."/>
            <person name="Heyl A."/>
            <person name="Hirai T."/>
            <person name="Hiwatashi Y."/>
            <person name="Ishikawa M."/>
            <person name="Iwata M."/>
            <person name="Karol K.G."/>
            <person name="Koehler B."/>
            <person name="Kolukisaoglu U."/>
            <person name="Kubo M."/>
            <person name="Kurata T."/>
            <person name="Lalonde S."/>
            <person name="Li K."/>
            <person name="Li Y."/>
            <person name="Litt A."/>
            <person name="Lyons E."/>
            <person name="Manning G."/>
            <person name="Maruyama T."/>
            <person name="Michael T.P."/>
            <person name="Mikami K."/>
            <person name="Miyazaki S."/>
            <person name="Morinaga S."/>
            <person name="Murata T."/>
            <person name="Mueller-Roeber B."/>
            <person name="Nelson D.R."/>
            <person name="Obara M."/>
            <person name="Oguri Y."/>
            <person name="Olmstead R.G."/>
            <person name="Onodera N."/>
            <person name="Petersen B.L."/>
            <person name="Pils B."/>
            <person name="Prigge M."/>
            <person name="Rensing S.A."/>
            <person name="Riano-Pachon D.M."/>
            <person name="Roberts A.W."/>
            <person name="Sato Y."/>
            <person name="Scheller H.V."/>
            <person name="Schulz B."/>
            <person name="Schulz C."/>
            <person name="Shakirov E.V."/>
            <person name="Shibagaki N."/>
            <person name="Shinohara N."/>
            <person name="Shippen D.E."/>
            <person name="Soerensen I."/>
            <person name="Sotooka R."/>
            <person name="Sugimoto N."/>
            <person name="Sugita M."/>
            <person name="Sumikawa N."/>
            <person name="Tanurdzic M."/>
            <person name="Theissen G."/>
            <person name="Ulvskov P."/>
            <person name="Wakazuki S."/>
            <person name="Weng J.K."/>
            <person name="Willats W.W."/>
            <person name="Wipf D."/>
            <person name="Wolf P.G."/>
            <person name="Yang L."/>
            <person name="Zimmer A.D."/>
            <person name="Zhu Q."/>
            <person name="Mitros T."/>
            <person name="Hellsten U."/>
            <person name="Loque D."/>
            <person name="Otillar R."/>
            <person name="Salamov A."/>
            <person name="Schmutz J."/>
            <person name="Shapiro H."/>
            <person name="Lindquist E."/>
            <person name="Lucas S."/>
            <person name="Rokhsar D."/>
            <person name="Grigoriev I.V."/>
        </authorList>
    </citation>
    <scope>NUCLEOTIDE SEQUENCE [LARGE SCALE GENOMIC DNA]</scope>
</reference>
<accession>D8S7D1</accession>
<keyword evidence="5" id="KW-0597">Phosphoprotein</keyword>
<dbReference type="SUPFAM" id="SSF52058">
    <property type="entry name" value="L domain-like"/>
    <property type="match status" value="1"/>
</dbReference>
<keyword evidence="12" id="KW-0418">Kinase</keyword>
<dbReference type="InterPro" id="IPR011009">
    <property type="entry name" value="Kinase-like_dom_sf"/>
</dbReference>
<evidence type="ECO:0000256" key="2">
    <source>
        <dbReference type="ARBA" id="ARBA00012513"/>
    </source>
</evidence>
<dbReference type="OrthoDB" id="676979at2759"/>
<keyword evidence="9" id="KW-0732">Signal</keyword>
<dbReference type="EMBL" id="GL377605">
    <property type="protein sequence ID" value="EFJ19585.1"/>
    <property type="molecule type" value="Genomic_DNA"/>
</dbReference>
<protein>
    <recommendedName>
        <fullName evidence="2">non-specific serine/threonine protein kinase</fullName>
        <ecNumber evidence="2">2.7.11.1</ecNumber>
    </recommendedName>
</protein>
<keyword evidence="17" id="KW-0325">Glycoprotein</keyword>
<comment type="catalytic activity">
    <reaction evidence="19">
        <text>L-seryl-[protein] + ATP = O-phospho-L-seryl-[protein] + ADP + H(+)</text>
        <dbReference type="Rhea" id="RHEA:17989"/>
        <dbReference type="Rhea" id="RHEA-COMP:9863"/>
        <dbReference type="Rhea" id="RHEA-COMP:11604"/>
        <dbReference type="ChEBI" id="CHEBI:15378"/>
        <dbReference type="ChEBI" id="CHEBI:29999"/>
        <dbReference type="ChEBI" id="CHEBI:30616"/>
        <dbReference type="ChEBI" id="CHEBI:83421"/>
        <dbReference type="ChEBI" id="CHEBI:456216"/>
        <dbReference type="EC" id="2.7.11.1"/>
    </reaction>
</comment>
<keyword evidence="13" id="KW-0067">ATP-binding</keyword>
<dbReference type="Pfam" id="PF00560">
    <property type="entry name" value="LRR_1"/>
    <property type="match status" value="6"/>
</dbReference>
<dbReference type="InterPro" id="IPR032675">
    <property type="entry name" value="LRR_dom_sf"/>
</dbReference>
<evidence type="ECO:0000256" key="16">
    <source>
        <dbReference type="ARBA" id="ARBA00023170"/>
    </source>
</evidence>
<evidence type="ECO:0000259" key="20">
    <source>
        <dbReference type="PROSITE" id="PS50011"/>
    </source>
</evidence>
<dbReference type="GO" id="GO:0004674">
    <property type="term" value="F:protein serine/threonine kinase activity"/>
    <property type="evidence" value="ECO:0007669"/>
    <property type="project" value="UniProtKB-KW"/>
</dbReference>
<evidence type="ECO:0000256" key="1">
    <source>
        <dbReference type="ARBA" id="ARBA00004162"/>
    </source>
</evidence>
<evidence type="ECO:0000256" key="14">
    <source>
        <dbReference type="ARBA" id="ARBA00022989"/>
    </source>
</evidence>
<dbReference type="EC" id="2.7.11.1" evidence="2"/>
<evidence type="ECO:0000256" key="13">
    <source>
        <dbReference type="ARBA" id="ARBA00022840"/>
    </source>
</evidence>
<dbReference type="FunFam" id="1.10.510.10:FF:000358">
    <property type="entry name" value="Putative leucine-rich repeat receptor-like serine/threonine-protein kinase"/>
    <property type="match status" value="1"/>
</dbReference>
<keyword evidence="7" id="KW-0808">Transferase</keyword>
<name>D8S7D1_SELML</name>
<dbReference type="Proteomes" id="UP000001514">
    <property type="component" value="Unassembled WGS sequence"/>
</dbReference>
<dbReference type="SUPFAM" id="SSF56112">
    <property type="entry name" value="Protein kinase-like (PK-like)"/>
    <property type="match status" value="1"/>
</dbReference>
<dbReference type="Pfam" id="PF13855">
    <property type="entry name" value="LRR_8"/>
    <property type="match status" value="2"/>
</dbReference>
<evidence type="ECO:0000256" key="8">
    <source>
        <dbReference type="ARBA" id="ARBA00022692"/>
    </source>
</evidence>
<evidence type="ECO:0000256" key="9">
    <source>
        <dbReference type="ARBA" id="ARBA00022729"/>
    </source>
</evidence>
<feature type="domain" description="Protein kinase" evidence="20">
    <location>
        <begin position="488"/>
        <end position="758"/>
    </location>
</feature>
<keyword evidence="16" id="KW-0675">Receptor</keyword>
<keyword evidence="14" id="KW-1133">Transmembrane helix</keyword>
<feature type="non-terminal residue" evidence="21">
    <location>
        <position position="1"/>
    </location>
</feature>
<gene>
    <name evidence="21" type="ORF">SELMODRAFT_30648</name>
</gene>
<keyword evidence="6" id="KW-0433">Leucine-rich repeat</keyword>
<dbReference type="InterPro" id="IPR001611">
    <property type="entry name" value="Leu-rich_rpt"/>
</dbReference>
<dbReference type="FunFam" id="3.80.10.10:FF:000095">
    <property type="entry name" value="LRR receptor-like serine/threonine-protein kinase GSO1"/>
    <property type="match status" value="1"/>
</dbReference>
<dbReference type="PROSITE" id="PS00108">
    <property type="entry name" value="PROTEIN_KINASE_ST"/>
    <property type="match status" value="1"/>
</dbReference>
<feature type="non-terminal residue" evidence="21">
    <location>
        <position position="765"/>
    </location>
</feature>
<dbReference type="InterPro" id="IPR003591">
    <property type="entry name" value="Leu-rich_rpt_typical-subtyp"/>
</dbReference>
<sequence>LGRLQHLKVLNLELNNLTGSIPQTLENCSSLANISLGSNQLSGRIPLHLDRLPGLQRLDLWNNLLQGPIPASLGNATRIDYFSLGQNFLSGAIPPELGRLSRLQILRLFTNNFVGSFPVFFTNCTNLQIMSIRNNSLTGFIPPELDRLVLLQQLRIQSNFFEGSIPPHIGNMTSLYYIDISSNRLSGNIPRALGSLANLQELYLNNNTLSGRIPEEMIGCRSLGTLDLSHNQLEGPLPQNIGSFGLTNLTLDHNIISGSIPPSFGNLRLINLDLSHNRLSGSLPSTLASLKNIQLAFNLAYNSLSGRIPAWLGDFQVVQNISLQGNNFSGEIPESLGDCVGLQSLDLSLNRLTGSIPSSLGSLRFLVSLNLSMNDLEGRVPDEGSLKSFTEESFAGNARLCGAPVNRTCDSREAGGNKARIIIISASIGGSCFVVILVATWLTLRCCFSRDNPVAMAEGDDHAEELREYAGPLMSFTAEELRNITDDFSQENLIGVGGFCRVYKAKLNKEFVAVKLLRLDMAGNEVSKSFFAEVKILSQVRHRNLVRLLGHCWSSQAKALVLEFLPNGSLEQHLKGGTLDWETRFSIALGVANGMVYLHQEFDSPIIHCDLKPANVLLDLDFQPHVTDFGISRIAQPDEHATISAFRGSIGYTPPEYGNSASITTKGDVYSYGILLLELVTGKSPTSGMFGITSTLQEWVQDSFPLAVSKIVDPRLGSQSQYYELEILEVIRVALLCTSFLPAMRPSMRQVLNSIAKLRCDQQLK</sequence>
<dbReference type="PANTHER" id="PTHR48053:SF32">
    <property type="entry name" value="LEUCINE RICH REPEAT FAMILY PROTEIN, EXPRESSED"/>
    <property type="match status" value="1"/>
</dbReference>
<keyword evidence="10" id="KW-0677">Repeat</keyword>
<evidence type="ECO:0000313" key="22">
    <source>
        <dbReference type="Proteomes" id="UP000001514"/>
    </source>
</evidence>
<evidence type="ECO:0000256" key="6">
    <source>
        <dbReference type="ARBA" id="ARBA00022614"/>
    </source>
</evidence>
<evidence type="ECO:0000256" key="15">
    <source>
        <dbReference type="ARBA" id="ARBA00023136"/>
    </source>
</evidence>
<evidence type="ECO:0000313" key="21">
    <source>
        <dbReference type="EMBL" id="EFJ19585.1"/>
    </source>
</evidence>